<keyword evidence="3" id="KW-1185">Reference proteome</keyword>
<dbReference type="EMBL" id="JAODYH010000013">
    <property type="protein sequence ID" value="MCT9812864.1"/>
    <property type="molecule type" value="Genomic_DNA"/>
</dbReference>
<dbReference type="RefSeq" id="WP_261502111.1">
    <property type="nucleotide sequence ID" value="NZ_JAODYH010000013.1"/>
</dbReference>
<proteinExistence type="predicted"/>
<feature type="signal peptide" evidence="1">
    <location>
        <begin position="1"/>
        <end position="24"/>
    </location>
</feature>
<keyword evidence="1" id="KW-0732">Signal</keyword>
<feature type="chain" id="PRO_5047529823" evidence="1">
    <location>
        <begin position="25"/>
        <end position="196"/>
    </location>
</feature>
<protein>
    <submittedName>
        <fullName evidence="2">Uncharacterized protein</fullName>
    </submittedName>
</protein>
<reference evidence="2 3" key="1">
    <citation type="submission" date="2022-09" db="EMBL/GenBank/DDBJ databases">
        <title>Draft genome of isolate Be4.</title>
        <authorList>
            <person name="Sanchez-Castro I."/>
            <person name="Martinez-Rodriguez P."/>
            <person name="Descostes M."/>
            <person name="Merroun M."/>
        </authorList>
    </citation>
    <scope>NUCLEOTIDE SEQUENCE [LARGE SCALE GENOMIC DNA]</scope>
    <source>
        <strain evidence="2 3">Be4</strain>
    </source>
</reference>
<gene>
    <name evidence="2" type="ORF">N0K08_19720</name>
</gene>
<dbReference type="Proteomes" id="UP001525968">
    <property type="component" value="Unassembled WGS sequence"/>
</dbReference>
<comment type="caution">
    <text evidence="2">The sequence shown here is derived from an EMBL/GenBank/DDBJ whole genome shotgun (WGS) entry which is preliminary data.</text>
</comment>
<name>A0ABT2PQW1_9BURK</name>
<organism evidence="2 3">
    <name type="scientific">Acidovorax bellezanensis</name>
    <dbReference type="NCBI Taxonomy" id="2976702"/>
    <lineage>
        <taxon>Bacteria</taxon>
        <taxon>Pseudomonadati</taxon>
        <taxon>Pseudomonadota</taxon>
        <taxon>Betaproteobacteria</taxon>
        <taxon>Burkholderiales</taxon>
        <taxon>Comamonadaceae</taxon>
        <taxon>Acidovorax</taxon>
    </lineage>
</organism>
<evidence type="ECO:0000313" key="3">
    <source>
        <dbReference type="Proteomes" id="UP001525968"/>
    </source>
</evidence>
<accession>A0ABT2PQW1</accession>
<sequence length="196" mass="20186">MKSFIASVLILAPVLALTAGSVAAATDKPADAKSSVQAKKAAKPVAKKTVTKAKVAPKAAAAAGAVAVAGVATAAVLLTPDELSIAQRVHTGRIACELGAHVNVNAIQQSPGHFQVDGKGFKYSMVPVATTTGTVRLEDKQAGAVWLQIANKSMLMNQKLGQRLADECMSPEQLQVAEAIKKNPPPSVFDPLPSSK</sequence>
<evidence type="ECO:0000313" key="2">
    <source>
        <dbReference type="EMBL" id="MCT9812864.1"/>
    </source>
</evidence>
<evidence type="ECO:0000256" key="1">
    <source>
        <dbReference type="SAM" id="SignalP"/>
    </source>
</evidence>